<dbReference type="GO" id="GO:0006355">
    <property type="term" value="P:regulation of DNA-templated transcription"/>
    <property type="evidence" value="ECO:0007669"/>
    <property type="project" value="InterPro"/>
</dbReference>
<name>A0A2N3J088_AERSO</name>
<dbReference type="SMART" id="SM00862">
    <property type="entry name" value="Trans_reg_C"/>
    <property type="match status" value="1"/>
</dbReference>
<keyword evidence="1 2" id="KW-0238">DNA-binding</keyword>
<feature type="DNA-binding region" description="OmpR/PhoB-type" evidence="2">
    <location>
        <begin position="19"/>
        <end position="117"/>
    </location>
</feature>
<dbReference type="Gene3D" id="1.10.10.10">
    <property type="entry name" value="Winged helix-like DNA-binding domain superfamily/Winged helix DNA-binding domain"/>
    <property type="match status" value="1"/>
</dbReference>
<dbReference type="GO" id="GO:0000160">
    <property type="term" value="P:phosphorelay signal transduction system"/>
    <property type="evidence" value="ECO:0007669"/>
    <property type="project" value="InterPro"/>
</dbReference>
<evidence type="ECO:0000259" key="3">
    <source>
        <dbReference type="PROSITE" id="PS51755"/>
    </source>
</evidence>
<dbReference type="Pfam" id="PF00486">
    <property type="entry name" value="Trans_reg_C"/>
    <property type="match status" value="1"/>
</dbReference>
<keyword evidence="5" id="KW-1185">Reference proteome</keyword>
<dbReference type="AlphaFoldDB" id="A0A2N3J088"/>
<reference evidence="4 5" key="1">
    <citation type="journal article" date="2017" name="Front. Microbiol.">
        <title>Strong Genomic and Phenotypic Heterogeneity in the Aeromonas sobria Species Complex.</title>
        <authorList>
            <person name="Gauthier J."/>
            <person name="Vincent A.T."/>
            <person name="Charette S.J."/>
            <person name="Derome N."/>
        </authorList>
    </citation>
    <scope>NUCLEOTIDE SEQUENCE [LARGE SCALE GENOMIC DNA]</scope>
    <source>
        <strain evidence="4 5">TM18</strain>
    </source>
</reference>
<comment type="caution">
    <text evidence="4">The sequence shown here is derived from an EMBL/GenBank/DDBJ whole genome shotgun (WGS) entry which is preliminary data.</text>
</comment>
<evidence type="ECO:0000256" key="2">
    <source>
        <dbReference type="PROSITE-ProRule" id="PRU01091"/>
    </source>
</evidence>
<protein>
    <recommendedName>
        <fullName evidence="3">OmpR/PhoB-type domain-containing protein</fullName>
    </recommendedName>
</protein>
<dbReference type="PROSITE" id="PS51755">
    <property type="entry name" value="OMPR_PHOB"/>
    <property type="match status" value="1"/>
</dbReference>
<dbReference type="InterPro" id="IPR016032">
    <property type="entry name" value="Sig_transdc_resp-reg_C-effctor"/>
</dbReference>
<evidence type="ECO:0000313" key="4">
    <source>
        <dbReference type="EMBL" id="PKQ78834.1"/>
    </source>
</evidence>
<proteinExistence type="predicted"/>
<feature type="domain" description="OmpR/PhoB-type" evidence="3">
    <location>
        <begin position="19"/>
        <end position="117"/>
    </location>
</feature>
<dbReference type="Proteomes" id="UP000233467">
    <property type="component" value="Unassembled WGS sequence"/>
</dbReference>
<evidence type="ECO:0000256" key="1">
    <source>
        <dbReference type="ARBA" id="ARBA00023125"/>
    </source>
</evidence>
<evidence type="ECO:0000313" key="5">
    <source>
        <dbReference type="Proteomes" id="UP000233467"/>
    </source>
</evidence>
<gene>
    <name evidence="4" type="ORF">CJP16_09850</name>
</gene>
<dbReference type="GO" id="GO:0003677">
    <property type="term" value="F:DNA binding"/>
    <property type="evidence" value="ECO:0007669"/>
    <property type="project" value="UniProtKB-UniRule"/>
</dbReference>
<dbReference type="CDD" id="cd00383">
    <property type="entry name" value="trans_reg_C"/>
    <property type="match status" value="1"/>
</dbReference>
<organism evidence="4 5">
    <name type="scientific">Aeromonas sobria</name>
    <dbReference type="NCBI Taxonomy" id="646"/>
    <lineage>
        <taxon>Bacteria</taxon>
        <taxon>Pseudomonadati</taxon>
        <taxon>Pseudomonadota</taxon>
        <taxon>Gammaproteobacteria</taxon>
        <taxon>Aeromonadales</taxon>
        <taxon>Aeromonadaceae</taxon>
        <taxon>Aeromonas</taxon>
    </lineage>
</organism>
<sequence length="415" mass="47519">MYTIVSLFFIYSWAKAIVDIIYRINDALIFTPSLFKLHAPDQEIKLSNKETDLLDRLCKDAGNVVQRNELLDFLWPRQDSANTNLNRVVLSLRRKFETLGHNNVIETIPRVGYMVIANVSTITADEIKHDVVTKYQPPGKRRNLFYGLAAAIIITASSSFILYCTNERLHSPTQPEIISIHSRTASLYVVKNALNDERTIIKETLLSLSKSMNEKDGHLSLLIGKQVISYAFMNKATKYTSNRVYLIKSDQPLQRQIDCITKDLAEQIKNKAIRGISNTDEKHVKIYFYSGCSQDAYYVETDQQRRVITNQGSNLIFAAITGLDKERNILFKVDSISTYERHADNSPINMKINHYMINTVDQNVLIDNPLIIRIISAYRAAGQTAVYIKLKNGLYYFNYMDGILLPIEIEKDNKK</sequence>
<dbReference type="InterPro" id="IPR001867">
    <property type="entry name" value="OmpR/PhoB-type_DNA-bd"/>
</dbReference>
<dbReference type="EMBL" id="NQMM01000027">
    <property type="protein sequence ID" value="PKQ78834.1"/>
    <property type="molecule type" value="Genomic_DNA"/>
</dbReference>
<dbReference type="SUPFAM" id="SSF46894">
    <property type="entry name" value="C-terminal effector domain of the bipartite response regulators"/>
    <property type="match status" value="1"/>
</dbReference>
<dbReference type="InterPro" id="IPR036388">
    <property type="entry name" value="WH-like_DNA-bd_sf"/>
</dbReference>
<accession>A0A2N3J088</accession>